<accession>A0A9X3SEU7</accession>
<keyword evidence="3" id="KW-1185">Reference proteome</keyword>
<reference evidence="2" key="1">
    <citation type="submission" date="2021-10" db="EMBL/GenBank/DDBJ databases">
        <title>Streptomonospora sp. nov., isolated from mangrove soil.</title>
        <authorList>
            <person name="Chen X."/>
            <person name="Ge X."/>
            <person name="Liu W."/>
        </authorList>
    </citation>
    <scope>NUCLEOTIDE SEQUENCE</scope>
    <source>
        <strain evidence="2">S1-112</strain>
    </source>
</reference>
<dbReference type="RefSeq" id="WP_270072604.1">
    <property type="nucleotide sequence ID" value="NZ_JAJAQC010000019.1"/>
</dbReference>
<dbReference type="InterPro" id="IPR034660">
    <property type="entry name" value="DinB/YfiT-like"/>
</dbReference>
<dbReference type="SUPFAM" id="SSF109854">
    <property type="entry name" value="DinB/YfiT-like putative metalloenzymes"/>
    <property type="match status" value="1"/>
</dbReference>
<proteinExistence type="predicted"/>
<feature type="domain" description="DinB-like" evidence="1">
    <location>
        <begin position="12"/>
        <end position="163"/>
    </location>
</feature>
<gene>
    <name evidence="2" type="ORF">LG943_13555</name>
</gene>
<organism evidence="2 3">
    <name type="scientific">Streptomonospora mangrovi</name>
    <dbReference type="NCBI Taxonomy" id="2883123"/>
    <lineage>
        <taxon>Bacteria</taxon>
        <taxon>Bacillati</taxon>
        <taxon>Actinomycetota</taxon>
        <taxon>Actinomycetes</taxon>
        <taxon>Streptosporangiales</taxon>
        <taxon>Nocardiopsidaceae</taxon>
        <taxon>Streptomonospora</taxon>
    </lineage>
</organism>
<dbReference type="Proteomes" id="UP001140076">
    <property type="component" value="Unassembled WGS sequence"/>
</dbReference>
<dbReference type="EMBL" id="JAJAQC010000019">
    <property type="protein sequence ID" value="MDA0565332.1"/>
    <property type="molecule type" value="Genomic_DNA"/>
</dbReference>
<dbReference type="Pfam" id="PF12867">
    <property type="entry name" value="DinB_2"/>
    <property type="match status" value="1"/>
</dbReference>
<evidence type="ECO:0000259" key="1">
    <source>
        <dbReference type="Pfam" id="PF12867"/>
    </source>
</evidence>
<evidence type="ECO:0000313" key="3">
    <source>
        <dbReference type="Proteomes" id="UP001140076"/>
    </source>
</evidence>
<evidence type="ECO:0000313" key="2">
    <source>
        <dbReference type="EMBL" id="MDA0565332.1"/>
    </source>
</evidence>
<dbReference type="Gene3D" id="1.20.120.450">
    <property type="entry name" value="dinb family like domain"/>
    <property type="match status" value="1"/>
</dbReference>
<name>A0A9X3SEU7_9ACTN</name>
<protein>
    <submittedName>
        <fullName evidence="2">DinB family protein</fullName>
    </submittedName>
</protein>
<sequence length="177" mass="20542">MPTTRRELLRWQFDMTWSLFEYHLERLGPDDFLWEPADICWTMRQDATGTWRPDWSDTEPDPVPVPTVAWVTWHIGWWWSVALDHAQGRPPRERDDVVWPGPGEASVAWLRGLRAEWASVLEDLADADLDAPARFPWQEDPDMTVGHTLAWLNAELMKNVAEIGQLRMVRAASKQPS</sequence>
<dbReference type="AlphaFoldDB" id="A0A9X3SEU7"/>
<dbReference type="InterPro" id="IPR024775">
    <property type="entry name" value="DinB-like"/>
</dbReference>
<comment type="caution">
    <text evidence="2">The sequence shown here is derived from an EMBL/GenBank/DDBJ whole genome shotgun (WGS) entry which is preliminary data.</text>
</comment>